<dbReference type="Proteomes" id="UP000243499">
    <property type="component" value="Chromosome 6"/>
</dbReference>
<dbReference type="AlphaFoldDB" id="A0A2S3I1Q7"/>
<dbReference type="Gramene" id="PAN34593">
    <property type="protein sequence ID" value="PAN34593"/>
    <property type="gene ID" value="PAHAL_6G105200"/>
</dbReference>
<accession>A0A2S3I1Q7</accession>
<dbReference type="EMBL" id="CM008051">
    <property type="protein sequence ID" value="PAN34593.1"/>
    <property type="molecule type" value="Genomic_DNA"/>
</dbReference>
<sequence>MVWWLSSYANGHQRKTTTNHIPPLIFNDNDSSARNPNKSTMTQQMEANEVRTLTDKRRFMYKWVQMVYAQVMVRKSLNFSYGTGKRLGAQVHLCERAIKMLASTFNH</sequence>
<organism evidence="1">
    <name type="scientific">Panicum hallii</name>
    <dbReference type="NCBI Taxonomy" id="206008"/>
    <lineage>
        <taxon>Eukaryota</taxon>
        <taxon>Viridiplantae</taxon>
        <taxon>Streptophyta</taxon>
        <taxon>Embryophyta</taxon>
        <taxon>Tracheophyta</taxon>
        <taxon>Spermatophyta</taxon>
        <taxon>Magnoliopsida</taxon>
        <taxon>Liliopsida</taxon>
        <taxon>Poales</taxon>
        <taxon>Poaceae</taxon>
        <taxon>PACMAD clade</taxon>
        <taxon>Panicoideae</taxon>
        <taxon>Panicodae</taxon>
        <taxon>Paniceae</taxon>
        <taxon>Panicinae</taxon>
        <taxon>Panicum</taxon>
        <taxon>Panicum sect. Panicum</taxon>
    </lineage>
</organism>
<evidence type="ECO:0000313" key="1">
    <source>
        <dbReference type="EMBL" id="PAN34593.1"/>
    </source>
</evidence>
<protein>
    <submittedName>
        <fullName evidence="1">Uncharacterized protein</fullName>
    </submittedName>
</protein>
<gene>
    <name evidence="1" type="ORF">PAHAL_6G105200</name>
</gene>
<proteinExistence type="predicted"/>
<reference evidence="1" key="1">
    <citation type="submission" date="2018-04" db="EMBL/GenBank/DDBJ databases">
        <title>WGS assembly of Panicum hallii.</title>
        <authorList>
            <person name="Lovell J."/>
            <person name="Jenkins J."/>
            <person name="Lowry D."/>
            <person name="Mamidi S."/>
            <person name="Sreedasyam A."/>
            <person name="Weng X."/>
            <person name="Barry K."/>
            <person name="Bonette J."/>
            <person name="Campitelli B."/>
            <person name="Daum C."/>
            <person name="Gordon S."/>
            <person name="Gould B."/>
            <person name="Lipzen A."/>
            <person name="Macqueen A."/>
            <person name="Palacio-Mejia J."/>
            <person name="Plott C."/>
            <person name="Shakirov E."/>
            <person name="Shu S."/>
            <person name="Yoshinaga Y."/>
            <person name="Zane M."/>
            <person name="Rokhsar D."/>
            <person name="Grimwood J."/>
            <person name="Schmutz J."/>
            <person name="Juenger T."/>
        </authorList>
    </citation>
    <scope>NUCLEOTIDE SEQUENCE [LARGE SCALE GENOMIC DNA]</scope>
    <source>
        <strain evidence="1">FIL2</strain>
    </source>
</reference>
<name>A0A2S3I1Q7_9POAL</name>